<evidence type="ECO:0000313" key="1">
    <source>
        <dbReference type="EMBL" id="GMF20906.1"/>
    </source>
</evidence>
<reference evidence="1" key="1">
    <citation type="submission" date="2023-04" db="EMBL/GenBank/DDBJ databases">
        <title>Phytophthora lilii NBRC 32176.</title>
        <authorList>
            <person name="Ichikawa N."/>
            <person name="Sato H."/>
            <person name="Tonouchi N."/>
        </authorList>
    </citation>
    <scope>NUCLEOTIDE SEQUENCE</scope>
    <source>
        <strain evidence="1">NBRC 32176</strain>
    </source>
</reference>
<accession>A0A9W6WNT5</accession>
<dbReference type="EMBL" id="BSXW01000390">
    <property type="protein sequence ID" value="GMF20906.1"/>
    <property type="molecule type" value="Genomic_DNA"/>
</dbReference>
<sequence>MNSPHQEEWKKAVQEELEAIFKNGAWEVVDIPEFINHLRKVDLGIASKCLGLHVEHVSDGIFLHQQSNIVDLLAKTGMKECRPVKTPMAGRSSPTADDEAPFLDTQLMRETIGSLLWLSNCTRPDITMAHGHQTHTSVKPAMYSDADWAGDQEDKSTSGDVLAINGAPISWYSKKQSTVALSTAKVQYIAAGTAVRDCLWIEHPEVRSSFHITP</sequence>
<organism evidence="1 2">
    <name type="scientific">Phytophthora lilii</name>
    <dbReference type="NCBI Taxonomy" id="2077276"/>
    <lineage>
        <taxon>Eukaryota</taxon>
        <taxon>Sar</taxon>
        <taxon>Stramenopiles</taxon>
        <taxon>Oomycota</taxon>
        <taxon>Peronosporomycetes</taxon>
        <taxon>Peronosporales</taxon>
        <taxon>Peronosporaceae</taxon>
        <taxon>Phytophthora</taxon>
    </lineage>
</organism>
<dbReference type="PANTHER" id="PTHR11439">
    <property type="entry name" value="GAG-POL-RELATED RETROTRANSPOSON"/>
    <property type="match status" value="1"/>
</dbReference>
<proteinExistence type="predicted"/>
<dbReference type="CDD" id="cd09272">
    <property type="entry name" value="RNase_HI_RT_Ty1"/>
    <property type="match status" value="1"/>
</dbReference>
<dbReference type="AlphaFoldDB" id="A0A9W6WNT5"/>
<evidence type="ECO:0000313" key="2">
    <source>
        <dbReference type="Proteomes" id="UP001165083"/>
    </source>
</evidence>
<protein>
    <submittedName>
        <fullName evidence="1">Unnamed protein product</fullName>
    </submittedName>
</protein>
<dbReference type="OrthoDB" id="121998at2759"/>
<name>A0A9W6WNT5_9STRA</name>
<comment type="caution">
    <text evidence="1">The sequence shown here is derived from an EMBL/GenBank/DDBJ whole genome shotgun (WGS) entry which is preliminary data.</text>
</comment>
<dbReference type="Proteomes" id="UP001165083">
    <property type="component" value="Unassembled WGS sequence"/>
</dbReference>
<dbReference type="PANTHER" id="PTHR11439:SF483">
    <property type="entry name" value="PEPTIDE SYNTHASE GLIP-LIKE, PUTATIVE (AFU_ORTHOLOGUE AFUA_3G12920)-RELATED"/>
    <property type="match status" value="1"/>
</dbReference>
<gene>
    <name evidence="1" type="ORF">Plil01_000819400</name>
</gene>
<keyword evidence="2" id="KW-1185">Reference proteome</keyword>